<dbReference type="PANTHER" id="PTHR32251:SF23">
    <property type="entry name" value="3-OXO-5-ALPHA-STEROID 4-DEHYDROGENASE (DUF1295)"/>
    <property type="match status" value="1"/>
</dbReference>
<keyword evidence="1" id="KW-0472">Membrane</keyword>
<reference evidence="2 3" key="1">
    <citation type="submission" date="2019-03" db="EMBL/GenBank/DDBJ databases">
        <title>Genomic Encyclopedia of Type Strains, Phase III (KMG-III): the genomes of soil and plant-associated and newly described type strains.</title>
        <authorList>
            <person name="Whitman W."/>
        </authorList>
    </citation>
    <scope>NUCLEOTIDE SEQUENCE [LARGE SCALE GENOMIC DNA]</scope>
    <source>
        <strain evidence="2 3">CECT 8446</strain>
    </source>
</reference>
<feature type="transmembrane region" description="Helical" evidence="1">
    <location>
        <begin position="88"/>
        <end position="104"/>
    </location>
</feature>
<protein>
    <submittedName>
        <fullName evidence="2">Steroid 5-alpha reductase family enzyme</fullName>
    </submittedName>
</protein>
<feature type="transmembrane region" description="Helical" evidence="1">
    <location>
        <begin position="57"/>
        <end position="76"/>
    </location>
</feature>
<keyword evidence="3" id="KW-1185">Reference proteome</keyword>
<keyword evidence="1" id="KW-0812">Transmembrane</keyword>
<dbReference type="AlphaFoldDB" id="A0A4R6T779"/>
<sequence>MGKRYILQNSVAKIESILDFEIMKILQTSLILIFTLLVVPVFTYLFGIPLGEKEWEALNTLMYICGFSIAYCFIVGELTRNNSQVDKYWSILPIIYAWVMAYYGDFSPRMILMAALVTAWGVRLTYNFARKGAYRLKFWEGEEDYRWEILRKKPEFQPRWKWTLFNLFFISGYQNVLILLFTLPMLVTLQFDGAPLGIWDIVVTGGVLFFLILELVADEQHWAYQSEKWKLIREGKLLYGDFAKGFLDKGLWAISRHPNYLGEQGIWVCFYFFSAVASGQWLNWSVVGSLLLLILFQGSSNFSEEISASKYPEYSAYQDRVPRFIPKLKPKKEPDLAPEST</sequence>
<feature type="transmembrane region" description="Helical" evidence="1">
    <location>
        <begin position="266"/>
        <end position="296"/>
    </location>
</feature>
<dbReference type="Proteomes" id="UP000294535">
    <property type="component" value="Unassembled WGS sequence"/>
</dbReference>
<gene>
    <name evidence="2" type="ORF">DFQ04_2639</name>
</gene>
<feature type="transmembrane region" description="Helical" evidence="1">
    <location>
        <begin position="198"/>
        <end position="217"/>
    </location>
</feature>
<name>A0A4R6T779_9BACT</name>
<feature type="transmembrane region" description="Helical" evidence="1">
    <location>
        <begin position="30"/>
        <end position="51"/>
    </location>
</feature>
<feature type="transmembrane region" description="Helical" evidence="1">
    <location>
        <begin position="162"/>
        <end position="186"/>
    </location>
</feature>
<dbReference type="Pfam" id="PF06966">
    <property type="entry name" value="DUF1295"/>
    <property type="match status" value="1"/>
</dbReference>
<evidence type="ECO:0000256" key="1">
    <source>
        <dbReference type="SAM" id="Phobius"/>
    </source>
</evidence>
<evidence type="ECO:0000313" key="2">
    <source>
        <dbReference type="EMBL" id="TDQ16521.1"/>
    </source>
</evidence>
<evidence type="ECO:0000313" key="3">
    <source>
        <dbReference type="Proteomes" id="UP000294535"/>
    </source>
</evidence>
<proteinExistence type="predicted"/>
<dbReference type="Gene3D" id="1.20.120.1630">
    <property type="match status" value="1"/>
</dbReference>
<feature type="transmembrane region" description="Helical" evidence="1">
    <location>
        <begin position="110"/>
        <end position="129"/>
    </location>
</feature>
<dbReference type="GO" id="GO:0016020">
    <property type="term" value="C:membrane"/>
    <property type="evidence" value="ECO:0007669"/>
    <property type="project" value="TreeGrafter"/>
</dbReference>
<dbReference type="PANTHER" id="PTHR32251">
    <property type="entry name" value="3-OXO-5-ALPHA-STEROID 4-DEHYDROGENASE"/>
    <property type="match status" value="1"/>
</dbReference>
<dbReference type="EMBL" id="SNYF01000007">
    <property type="protein sequence ID" value="TDQ16521.1"/>
    <property type="molecule type" value="Genomic_DNA"/>
</dbReference>
<keyword evidence="1" id="KW-1133">Transmembrane helix</keyword>
<comment type="caution">
    <text evidence="2">The sequence shown here is derived from an EMBL/GenBank/DDBJ whole genome shotgun (WGS) entry which is preliminary data.</text>
</comment>
<accession>A0A4R6T779</accession>
<organism evidence="2 3">
    <name type="scientific">Algoriphagus boseongensis</name>
    <dbReference type="NCBI Taxonomy" id="1442587"/>
    <lineage>
        <taxon>Bacteria</taxon>
        <taxon>Pseudomonadati</taxon>
        <taxon>Bacteroidota</taxon>
        <taxon>Cytophagia</taxon>
        <taxon>Cytophagales</taxon>
        <taxon>Cyclobacteriaceae</taxon>
        <taxon>Algoriphagus</taxon>
    </lineage>
</organism>
<dbReference type="InterPro" id="IPR010721">
    <property type="entry name" value="UstE-like"/>
</dbReference>